<reference evidence="2 3" key="1">
    <citation type="submission" date="2019-01" db="EMBL/GenBank/DDBJ databases">
        <authorList>
            <person name="Ferrante I. M."/>
        </authorList>
    </citation>
    <scope>NUCLEOTIDE SEQUENCE [LARGE SCALE GENOMIC DNA]</scope>
    <source>
        <strain evidence="2 3">B856</strain>
    </source>
</reference>
<organism evidence="2 3">
    <name type="scientific">Pseudo-nitzschia multistriata</name>
    <dbReference type="NCBI Taxonomy" id="183589"/>
    <lineage>
        <taxon>Eukaryota</taxon>
        <taxon>Sar</taxon>
        <taxon>Stramenopiles</taxon>
        <taxon>Ochrophyta</taxon>
        <taxon>Bacillariophyta</taxon>
        <taxon>Bacillariophyceae</taxon>
        <taxon>Bacillariophycidae</taxon>
        <taxon>Bacillariales</taxon>
        <taxon>Bacillariaceae</taxon>
        <taxon>Pseudo-nitzschia</taxon>
    </lineage>
</organism>
<evidence type="ECO:0000313" key="3">
    <source>
        <dbReference type="Proteomes" id="UP000291116"/>
    </source>
</evidence>
<feature type="compositionally biased region" description="Low complexity" evidence="1">
    <location>
        <begin position="136"/>
        <end position="161"/>
    </location>
</feature>
<dbReference type="Proteomes" id="UP000291116">
    <property type="component" value="Unassembled WGS sequence"/>
</dbReference>
<feature type="region of interest" description="Disordered" evidence="1">
    <location>
        <begin position="136"/>
        <end position="178"/>
    </location>
</feature>
<sequence>MTPQNENMAIANQTRISDQSIVHTDDSTKTDSVSNKTDRKSYKRPLRCSGSSPFKCTNMPYLPHSSRDLSLDTITEFPYLEDKFSMSLPCSLFSSSFDEGNSQKVRKSHHNKTRSLDFVMDAISIVGIDEREELQSTVSVSSPTPFTRSRSPLSPPSLASVSDDESVDSSRKDEERSILRESRWDDCQSRDFVVRKCDSAPTCPRRAQ</sequence>
<proteinExistence type="predicted"/>
<accession>A0A448YYT4</accession>
<feature type="compositionally biased region" description="Basic and acidic residues" evidence="1">
    <location>
        <begin position="168"/>
        <end position="178"/>
    </location>
</feature>
<dbReference type="EMBL" id="CAACVS010000044">
    <property type="protein sequence ID" value="VEU34962.1"/>
    <property type="molecule type" value="Genomic_DNA"/>
</dbReference>
<name>A0A448YYT4_9STRA</name>
<keyword evidence="3" id="KW-1185">Reference proteome</keyword>
<feature type="region of interest" description="Disordered" evidence="1">
    <location>
        <begin position="1"/>
        <end position="47"/>
    </location>
</feature>
<feature type="compositionally biased region" description="Polar residues" evidence="1">
    <location>
        <begin position="1"/>
        <end position="22"/>
    </location>
</feature>
<dbReference type="AlphaFoldDB" id="A0A448YYT4"/>
<evidence type="ECO:0000256" key="1">
    <source>
        <dbReference type="SAM" id="MobiDB-lite"/>
    </source>
</evidence>
<protein>
    <submittedName>
        <fullName evidence="2">Uncharacterized protein</fullName>
    </submittedName>
</protein>
<gene>
    <name evidence="2" type="ORF">PSNMU_V1.4_AUG-EV-PASAV3_0016840</name>
</gene>
<evidence type="ECO:0000313" key="2">
    <source>
        <dbReference type="EMBL" id="VEU34962.1"/>
    </source>
</evidence>